<organism evidence="1 2">
    <name type="scientific">Rachiplusia nu nucleopolyhedrovirus</name>
    <dbReference type="NCBI Taxonomy" id="2605775"/>
    <lineage>
        <taxon>Viruses</taxon>
        <taxon>Viruses incertae sedis</taxon>
        <taxon>Naldaviricetes</taxon>
        <taxon>Lefavirales</taxon>
        <taxon>Baculoviridae</taxon>
        <taxon>Alphabaculovirus</taxon>
        <taxon>Alphabaculovirus ranus</taxon>
    </lineage>
</organism>
<protein>
    <submittedName>
        <fullName evidence="1">Uncharacterized protein</fullName>
    </submittedName>
</protein>
<dbReference type="Proteomes" id="UP000830719">
    <property type="component" value="Segment"/>
</dbReference>
<dbReference type="GeneID" id="80538132"/>
<keyword evidence="2" id="KW-1185">Reference proteome</keyword>
<name>A0AAE6IRC6_9ABAC</name>
<accession>A0AAE6IRC6</accession>
<evidence type="ECO:0000313" key="1">
    <source>
        <dbReference type="EMBL" id="QEI03634.1"/>
    </source>
</evidence>
<reference evidence="1" key="1">
    <citation type="submission" date="2019-01" db="EMBL/GenBank/DDBJ databases">
        <authorList>
            <person name="Trentin L.B."/>
            <person name="Santos E.R."/>
            <person name="Silva L.A."/>
            <person name="Sosa-Gomez D.R."/>
            <person name="Ribeiro B.M."/>
            <person name="Ardisson-Araujo D.M.P."/>
        </authorList>
    </citation>
    <scope>NUCLEOTIDE SEQUENCE</scope>
    <source>
        <strain evidence="1">VPN54</strain>
    </source>
</reference>
<evidence type="ECO:0000313" key="2">
    <source>
        <dbReference type="Proteomes" id="UP000830719"/>
    </source>
</evidence>
<dbReference type="EMBL" id="MK419956">
    <property type="protein sequence ID" value="QEI03634.1"/>
    <property type="molecule type" value="Genomic_DNA"/>
</dbReference>
<sequence>MSTLRNKCLLRSLEMLESNNFRRVAVNDLKKISEAFKILQDTNVTLTRNMQKMSSYYAEKYKTKLNQLQALVVKKDKQLRVLHKQARGERPQNCVHRSP</sequence>
<dbReference type="KEGG" id="vg:80538132"/>
<dbReference type="RefSeq" id="YP_010799709.1">
    <property type="nucleotide sequence ID" value="NC_076682.1"/>
</dbReference>
<proteinExistence type="predicted"/>